<keyword evidence="2" id="KW-0808">Transferase</keyword>
<dbReference type="PANTHER" id="PTHR36836:SF1">
    <property type="entry name" value="COLANIC ACID BIOSYNTHESIS PROTEIN WCAK"/>
    <property type="match status" value="1"/>
</dbReference>
<reference evidence="2" key="1">
    <citation type="submission" date="2024-04" db="EMBL/GenBank/DDBJ databases">
        <authorList>
            <person name="Roder T."/>
            <person name="Oberhansli S."/>
            <person name="Kreuzer M."/>
        </authorList>
    </citation>
    <scope>NUCLEOTIDE SEQUENCE</scope>
    <source>
        <strain evidence="2">LWS13-1.2</strain>
    </source>
</reference>
<dbReference type="EMBL" id="CP151632">
    <property type="protein sequence ID" value="WZO35598.1"/>
    <property type="molecule type" value="Genomic_DNA"/>
</dbReference>
<name>A0AAU6SFB3_9MICO</name>
<dbReference type="AlphaFoldDB" id="A0AAU6SFB3"/>
<protein>
    <submittedName>
        <fullName evidence="2">Polysaccharide pyruvyl transferase family protein</fullName>
    </submittedName>
</protein>
<feature type="domain" description="Polysaccharide pyruvyl transferase" evidence="1">
    <location>
        <begin position="18"/>
        <end position="310"/>
    </location>
</feature>
<dbReference type="InterPro" id="IPR007345">
    <property type="entry name" value="Polysacch_pyruvyl_Trfase"/>
</dbReference>
<accession>A0AAU6SFB3</accession>
<evidence type="ECO:0000313" key="2">
    <source>
        <dbReference type="EMBL" id="WZO35598.1"/>
    </source>
</evidence>
<dbReference type="RefSeq" id="WP_349426420.1">
    <property type="nucleotide sequence ID" value="NZ_CP151632.1"/>
</dbReference>
<proteinExistence type="predicted"/>
<dbReference type="PANTHER" id="PTHR36836">
    <property type="entry name" value="COLANIC ACID BIOSYNTHESIS PROTEIN WCAK"/>
    <property type="match status" value="1"/>
</dbReference>
<dbReference type="Pfam" id="PF04230">
    <property type="entry name" value="PS_pyruv_trans"/>
    <property type="match status" value="1"/>
</dbReference>
<sequence length="379" mass="41773">MSKNRFVLITGVEFTNQGAFLMMRAAMQEVRERLGAVPVLDYRVGTAEEREAVGARTFVPVRLERVAGLPGIGPAMSTATQWIHPRQLTAVLDASGYRYGDAWTSLDLNSSVLRYRRFADLNIPVYVLPQALGPFEETRSVAVSILGTSRLVFARDPDSYRAIVDVAPASALDRLRQSPDFTGGVKGAEPVPSWAEAGNAPLVPNWNIAERAQSLAARDQYIQNLADLAVELHRRGFAPYGLSHEGARDTRLLHEVRERVDEVDFPVVGGFNGLELKWIIGRSGILVSGRYHALASALSQDVPVVAHGWSHKYRWLLEEHGCASTLVDPYSPRGSQFAALDRALSMDRATISAGAEDYREANRRMWDSISADLEMVQTG</sequence>
<dbReference type="GO" id="GO:0016740">
    <property type="term" value="F:transferase activity"/>
    <property type="evidence" value="ECO:0007669"/>
    <property type="project" value="UniProtKB-KW"/>
</dbReference>
<gene>
    <name evidence="2" type="ORF">MRBLWS13_003302</name>
</gene>
<evidence type="ECO:0000259" key="1">
    <source>
        <dbReference type="Pfam" id="PF04230"/>
    </source>
</evidence>
<organism evidence="2">
    <name type="scientific">Microbacterium sp. LWS13-1.2</name>
    <dbReference type="NCBI Taxonomy" id="3135264"/>
    <lineage>
        <taxon>Bacteria</taxon>
        <taxon>Bacillati</taxon>
        <taxon>Actinomycetota</taxon>
        <taxon>Actinomycetes</taxon>
        <taxon>Micrococcales</taxon>
        <taxon>Microbacteriaceae</taxon>
        <taxon>Microbacterium</taxon>
    </lineage>
</organism>